<dbReference type="GO" id="GO:0008270">
    <property type="term" value="F:zinc ion binding"/>
    <property type="evidence" value="ECO:0007669"/>
    <property type="project" value="UniProtKB-KW"/>
</dbReference>
<evidence type="ECO:0000313" key="8">
    <source>
        <dbReference type="Proteomes" id="UP001064489"/>
    </source>
</evidence>
<gene>
    <name evidence="7" type="ORF">LWI28_022879</name>
</gene>
<dbReference type="PANTHER" id="PTHR10634:SF124">
    <property type="entry name" value="ZINC FINGER A20 AND AN1 DOMAIN-CONTAINING STRESS-ASSOCIATED PROTEIN 8-RELATED"/>
    <property type="match status" value="1"/>
</dbReference>
<accession>A0AAD5NK81</accession>
<keyword evidence="2" id="KW-0479">Metal-binding</keyword>
<reference evidence="7" key="1">
    <citation type="journal article" date="2022" name="Plant J.">
        <title>Strategies of tolerance reflected in two North American maple genomes.</title>
        <authorList>
            <person name="McEvoy S.L."/>
            <person name="Sezen U.U."/>
            <person name="Trouern-Trend A."/>
            <person name="McMahon S.M."/>
            <person name="Schaberg P.G."/>
            <person name="Yang J."/>
            <person name="Wegrzyn J.L."/>
            <person name="Swenson N.G."/>
        </authorList>
    </citation>
    <scope>NUCLEOTIDE SEQUENCE</scope>
    <source>
        <strain evidence="7">91603</strain>
    </source>
</reference>
<dbReference type="Proteomes" id="UP001064489">
    <property type="component" value="Chromosome 2"/>
</dbReference>
<dbReference type="Gene3D" id="4.10.1110.10">
    <property type="entry name" value="AN1-like Zinc finger"/>
    <property type="match status" value="1"/>
</dbReference>
<keyword evidence="4" id="KW-0862">Zinc</keyword>
<feature type="domain" description="AN1-type" evidence="6">
    <location>
        <begin position="13"/>
        <end position="60"/>
    </location>
</feature>
<dbReference type="PANTHER" id="PTHR10634">
    <property type="entry name" value="AN1-TYPE ZINC FINGER PROTEIN"/>
    <property type="match status" value="1"/>
</dbReference>
<comment type="caution">
    <text evidence="7">The sequence shown here is derived from an EMBL/GenBank/DDBJ whole genome shotgun (WGS) entry which is preliminary data.</text>
</comment>
<protein>
    <recommendedName>
        <fullName evidence="6">AN1-type domain-containing protein</fullName>
    </recommendedName>
</protein>
<keyword evidence="8" id="KW-1185">Reference proteome</keyword>
<evidence type="ECO:0000256" key="4">
    <source>
        <dbReference type="ARBA" id="ARBA00022833"/>
    </source>
</evidence>
<keyword evidence="3 5" id="KW-0863">Zinc-finger</keyword>
<dbReference type="PROSITE" id="PS51039">
    <property type="entry name" value="ZF_AN1"/>
    <property type="match status" value="1"/>
</dbReference>
<dbReference type="SMART" id="SM00154">
    <property type="entry name" value="ZnF_AN1"/>
    <property type="match status" value="1"/>
</dbReference>
<comment type="function">
    <text evidence="1">May be involved in environmental stress response.</text>
</comment>
<dbReference type="InterPro" id="IPR050652">
    <property type="entry name" value="AN1_A20_ZnFinger"/>
</dbReference>
<dbReference type="InterPro" id="IPR000058">
    <property type="entry name" value="Znf_AN1"/>
</dbReference>
<organism evidence="7 8">
    <name type="scientific">Acer negundo</name>
    <name type="common">Box elder</name>
    <dbReference type="NCBI Taxonomy" id="4023"/>
    <lineage>
        <taxon>Eukaryota</taxon>
        <taxon>Viridiplantae</taxon>
        <taxon>Streptophyta</taxon>
        <taxon>Embryophyta</taxon>
        <taxon>Tracheophyta</taxon>
        <taxon>Spermatophyta</taxon>
        <taxon>Magnoliopsida</taxon>
        <taxon>eudicotyledons</taxon>
        <taxon>Gunneridae</taxon>
        <taxon>Pentapetalae</taxon>
        <taxon>rosids</taxon>
        <taxon>malvids</taxon>
        <taxon>Sapindales</taxon>
        <taxon>Sapindaceae</taxon>
        <taxon>Hippocastanoideae</taxon>
        <taxon>Acereae</taxon>
        <taxon>Acer</taxon>
    </lineage>
</organism>
<sequence length="69" mass="7896">MLNAAGFGSDSSLRLKSRCKNCNKKQVGLMGFKCRCGDLFCGKHQYAIEHSCPFDYKMFDREILIRKIS</sequence>
<reference evidence="7" key="2">
    <citation type="submission" date="2023-02" db="EMBL/GenBank/DDBJ databases">
        <authorList>
            <person name="Swenson N.G."/>
            <person name="Wegrzyn J.L."/>
            <person name="Mcevoy S.L."/>
        </authorList>
    </citation>
    <scope>NUCLEOTIDE SEQUENCE</scope>
    <source>
        <strain evidence="7">91603</strain>
        <tissue evidence="7">Leaf</tissue>
    </source>
</reference>
<name>A0AAD5NK81_ACENE</name>
<dbReference type="InterPro" id="IPR035896">
    <property type="entry name" value="AN1-like_Znf"/>
</dbReference>
<dbReference type="SUPFAM" id="SSF118310">
    <property type="entry name" value="AN1-like Zinc finger"/>
    <property type="match status" value="1"/>
</dbReference>
<dbReference type="EMBL" id="JAJSOW010000106">
    <property type="protein sequence ID" value="KAI9162011.1"/>
    <property type="molecule type" value="Genomic_DNA"/>
</dbReference>
<evidence type="ECO:0000259" key="6">
    <source>
        <dbReference type="PROSITE" id="PS51039"/>
    </source>
</evidence>
<evidence type="ECO:0000256" key="5">
    <source>
        <dbReference type="PROSITE-ProRule" id="PRU00449"/>
    </source>
</evidence>
<evidence type="ECO:0000256" key="3">
    <source>
        <dbReference type="ARBA" id="ARBA00022771"/>
    </source>
</evidence>
<evidence type="ECO:0000256" key="1">
    <source>
        <dbReference type="ARBA" id="ARBA00003732"/>
    </source>
</evidence>
<dbReference type="Pfam" id="PF01428">
    <property type="entry name" value="zf-AN1"/>
    <property type="match status" value="1"/>
</dbReference>
<evidence type="ECO:0000313" key="7">
    <source>
        <dbReference type="EMBL" id="KAI9162011.1"/>
    </source>
</evidence>
<dbReference type="AlphaFoldDB" id="A0AAD5NK81"/>
<evidence type="ECO:0000256" key="2">
    <source>
        <dbReference type="ARBA" id="ARBA00022723"/>
    </source>
</evidence>
<proteinExistence type="predicted"/>